<keyword evidence="3 6" id="KW-0812">Transmembrane</keyword>
<evidence type="ECO:0000256" key="1">
    <source>
        <dbReference type="ARBA" id="ARBA00004162"/>
    </source>
</evidence>
<organism evidence="8 9">
    <name type="scientific">Mesobacillus subterraneus</name>
    <dbReference type="NCBI Taxonomy" id="285983"/>
    <lineage>
        <taxon>Bacteria</taxon>
        <taxon>Bacillati</taxon>
        <taxon>Bacillota</taxon>
        <taxon>Bacilli</taxon>
        <taxon>Bacillales</taxon>
        <taxon>Bacillaceae</taxon>
        <taxon>Mesobacillus</taxon>
    </lineage>
</organism>
<gene>
    <name evidence="8" type="ORF">EJA10_04730</name>
</gene>
<dbReference type="RefSeq" id="WP_125478865.1">
    <property type="nucleotide sequence ID" value="NZ_RSFW01000007.1"/>
</dbReference>
<dbReference type="InterPro" id="IPR052027">
    <property type="entry name" value="PspC"/>
</dbReference>
<feature type="transmembrane region" description="Helical" evidence="6">
    <location>
        <begin position="33"/>
        <end position="57"/>
    </location>
</feature>
<keyword evidence="4 6" id="KW-1133">Transmembrane helix</keyword>
<proteinExistence type="predicted"/>
<evidence type="ECO:0000256" key="2">
    <source>
        <dbReference type="ARBA" id="ARBA00022475"/>
    </source>
</evidence>
<keyword evidence="2" id="KW-1003">Cell membrane</keyword>
<name>A0A3R9FZ05_9BACI</name>
<comment type="caution">
    <text evidence="8">The sequence shown here is derived from an EMBL/GenBank/DDBJ whole genome shotgun (WGS) entry which is preliminary data.</text>
</comment>
<dbReference type="PANTHER" id="PTHR33885">
    <property type="entry name" value="PHAGE SHOCK PROTEIN C"/>
    <property type="match status" value="1"/>
</dbReference>
<accession>A0A3R9FZ05</accession>
<protein>
    <submittedName>
        <fullName evidence="8">PspC domain-containing protein</fullName>
    </submittedName>
</protein>
<sequence length="65" mass="7197">MKRFYRSTRDKQLSGVLGGLSEMYGIDVSILRILTVLSGFFTGGIVWLIYLIAAAVMPTDKQLKG</sequence>
<dbReference type="AlphaFoldDB" id="A0A3R9FZ05"/>
<dbReference type="InterPro" id="IPR007168">
    <property type="entry name" value="Phageshock_PspC_N"/>
</dbReference>
<dbReference type="PANTHER" id="PTHR33885:SF3">
    <property type="entry name" value="PHAGE SHOCK PROTEIN C"/>
    <property type="match status" value="1"/>
</dbReference>
<evidence type="ECO:0000256" key="4">
    <source>
        <dbReference type="ARBA" id="ARBA00022989"/>
    </source>
</evidence>
<feature type="domain" description="Phage shock protein PspC N-terminal" evidence="7">
    <location>
        <begin position="2"/>
        <end position="59"/>
    </location>
</feature>
<evidence type="ECO:0000256" key="5">
    <source>
        <dbReference type="ARBA" id="ARBA00023136"/>
    </source>
</evidence>
<evidence type="ECO:0000256" key="6">
    <source>
        <dbReference type="SAM" id="Phobius"/>
    </source>
</evidence>
<dbReference type="EMBL" id="RSFW01000007">
    <property type="protein sequence ID" value="RSD28393.1"/>
    <property type="molecule type" value="Genomic_DNA"/>
</dbReference>
<comment type="subcellular location">
    <subcellularLocation>
        <location evidence="1">Cell membrane</location>
        <topology evidence="1">Single-pass membrane protein</topology>
    </subcellularLocation>
</comment>
<dbReference type="Proteomes" id="UP000279911">
    <property type="component" value="Unassembled WGS sequence"/>
</dbReference>
<dbReference type="Pfam" id="PF04024">
    <property type="entry name" value="PspC"/>
    <property type="match status" value="1"/>
</dbReference>
<evidence type="ECO:0000259" key="7">
    <source>
        <dbReference type="Pfam" id="PF04024"/>
    </source>
</evidence>
<dbReference type="OrthoDB" id="9815286at2"/>
<dbReference type="GO" id="GO:0005886">
    <property type="term" value="C:plasma membrane"/>
    <property type="evidence" value="ECO:0007669"/>
    <property type="project" value="UniProtKB-SubCell"/>
</dbReference>
<keyword evidence="5 6" id="KW-0472">Membrane</keyword>
<evidence type="ECO:0000256" key="3">
    <source>
        <dbReference type="ARBA" id="ARBA00022692"/>
    </source>
</evidence>
<evidence type="ECO:0000313" key="9">
    <source>
        <dbReference type="Proteomes" id="UP000279911"/>
    </source>
</evidence>
<reference evidence="9" key="1">
    <citation type="submission" date="2018-12" db="EMBL/GenBank/DDBJ databases">
        <title>Bacillus chawlae sp. nov., Bacillus glennii sp. nov., and Bacillus saganii sp. nov. Isolated from the Vehicle Assembly Building at Kennedy Space Center where the Viking Spacecraft were Assembled.</title>
        <authorList>
            <person name="Seuylemezian A."/>
            <person name="Vaishampayan P."/>
        </authorList>
    </citation>
    <scope>NUCLEOTIDE SEQUENCE [LARGE SCALE GENOMIC DNA]</scope>
    <source>
        <strain evidence="9">DSM 13966</strain>
    </source>
</reference>
<evidence type="ECO:0000313" key="8">
    <source>
        <dbReference type="EMBL" id="RSD28393.1"/>
    </source>
</evidence>